<dbReference type="Gene3D" id="3.10.100.10">
    <property type="entry name" value="Mannose-Binding Protein A, subunit A"/>
    <property type="match status" value="1"/>
</dbReference>
<dbReference type="PANTHER" id="PTHR22803">
    <property type="entry name" value="MANNOSE, PHOSPHOLIPASE, LECTIN RECEPTOR RELATED"/>
    <property type="match status" value="1"/>
</dbReference>
<reference evidence="3" key="5">
    <citation type="submission" date="2025-09" db="UniProtKB">
        <authorList>
            <consortium name="Ensembl"/>
        </authorList>
    </citation>
    <scope>IDENTIFICATION</scope>
</reference>
<evidence type="ECO:0000313" key="3">
    <source>
        <dbReference type="Ensembl" id="ENSEEEP00000042603.2"/>
    </source>
</evidence>
<accession>A0A4W4H2I1</accession>
<dbReference type="Pfam" id="PF00059">
    <property type="entry name" value="Lectin_C"/>
    <property type="match status" value="1"/>
</dbReference>
<dbReference type="Ensembl" id="ENSEEET00000043089.2">
    <property type="protein sequence ID" value="ENSEEEP00000042603.2"/>
    <property type="gene ID" value="ENSEEEG00000020105.2"/>
</dbReference>
<dbReference type="SUPFAM" id="SSF56436">
    <property type="entry name" value="C-type lectin-like"/>
    <property type="match status" value="1"/>
</dbReference>
<sequence>MIGLTGRPLGEQEVSGISGDVSGDISGILSGYASGFSHPSGDITSPESGAIILLTEDEVTAVTLRSSEDAEQGRGLVEISGEGSSAELHKEEPSTQLPSELSYKKNINSRNTEDILKDLEEQTAALEEVNLTDQSTLNTTTAQGCAEGWVEFMGSCYIHFKLNAHLVSVTSQQEQDFVNTQAQDYQWIGLSDRDKKNEFRWTDGTLLVKFMSIIHQLQLLNDFIVTPDNYYNTGEDCVVMIWHELGQWNDVPCNYHLPFTCKSGPGKWLRREDFICPSLLRGFISIMFLSAINCIIVS</sequence>
<evidence type="ECO:0000259" key="2">
    <source>
        <dbReference type="PROSITE" id="PS50041"/>
    </source>
</evidence>
<evidence type="ECO:0000313" key="4">
    <source>
        <dbReference type="Proteomes" id="UP000314983"/>
    </source>
</evidence>
<dbReference type="PROSITE" id="PS00615">
    <property type="entry name" value="C_TYPE_LECTIN_1"/>
    <property type="match status" value="1"/>
</dbReference>
<dbReference type="SMART" id="SM00034">
    <property type="entry name" value="CLECT"/>
    <property type="match status" value="1"/>
</dbReference>
<dbReference type="GeneTree" id="ENSGT00940000155971"/>
<dbReference type="InterPro" id="IPR001304">
    <property type="entry name" value="C-type_lectin-like"/>
</dbReference>
<reference evidence="3" key="3">
    <citation type="submission" date="2020-05" db="EMBL/GenBank/DDBJ databases">
        <title>Electrophorus electricus (electric eel) genome, fEleEle1, primary haplotype.</title>
        <authorList>
            <person name="Myers G."/>
            <person name="Meyer A."/>
            <person name="Fedrigo O."/>
            <person name="Formenti G."/>
            <person name="Rhie A."/>
            <person name="Tracey A."/>
            <person name="Sims Y."/>
            <person name="Jarvis E.D."/>
        </authorList>
    </citation>
    <scope>NUCLEOTIDE SEQUENCE [LARGE SCALE GENOMIC DNA]</scope>
</reference>
<keyword evidence="1" id="KW-1015">Disulfide bond</keyword>
<gene>
    <name evidence="3" type="primary">MINDY3</name>
</gene>
<dbReference type="InterPro" id="IPR018378">
    <property type="entry name" value="C-type_lectin_CS"/>
</dbReference>
<reference evidence="4" key="2">
    <citation type="journal article" date="2017" name="Sci. Adv.">
        <title>A tail of two voltages: Proteomic comparison of the three electric organs of the electric eel.</title>
        <authorList>
            <person name="Traeger L.L."/>
            <person name="Sabat G."/>
            <person name="Barrett-Wilt G.A."/>
            <person name="Wells G.B."/>
            <person name="Sussman M.R."/>
        </authorList>
    </citation>
    <scope>NUCLEOTIDE SEQUENCE [LARGE SCALE GENOMIC DNA]</scope>
</reference>
<evidence type="ECO:0000256" key="1">
    <source>
        <dbReference type="ARBA" id="ARBA00023157"/>
    </source>
</evidence>
<name>A0A4W4H2I1_ELEEL</name>
<feature type="domain" description="C-type lectin" evidence="2">
    <location>
        <begin position="149"/>
        <end position="262"/>
    </location>
</feature>
<dbReference type="InterPro" id="IPR050111">
    <property type="entry name" value="C-type_lectin/snaclec_domain"/>
</dbReference>
<dbReference type="PROSITE" id="PS50041">
    <property type="entry name" value="C_TYPE_LECTIN_2"/>
    <property type="match status" value="1"/>
</dbReference>
<reference evidence="4" key="1">
    <citation type="journal article" date="2014" name="Science">
        <title>Nonhuman genetics. Genomic basis for the convergent evolution of electric organs.</title>
        <authorList>
            <person name="Gallant J.R."/>
            <person name="Traeger L.L."/>
            <person name="Volkening J.D."/>
            <person name="Moffett H."/>
            <person name="Chen P.H."/>
            <person name="Novina C.D."/>
            <person name="Phillips G.N.Jr."/>
            <person name="Anand R."/>
            <person name="Wells G.B."/>
            <person name="Pinch M."/>
            <person name="Guth R."/>
            <person name="Unguez G.A."/>
            <person name="Albert J.S."/>
            <person name="Zakon H.H."/>
            <person name="Samanta M.P."/>
            <person name="Sussman M.R."/>
        </authorList>
    </citation>
    <scope>NUCLEOTIDE SEQUENCE [LARGE SCALE GENOMIC DNA]</scope>
</reference>
<keyword evidence="4" id="KW-1185">Reference proteome</keyword>
<dbReference type="InterPro" id="IPR016186">
    <property type="entry name" value="C-type_lectin-like/link_sf"/>
</dbReference>
<protein>
    <recommendedName>
        <fullName evidence="2">C-type lectin domain-containing protein</fullName>
    </recommendedName>
</protein>
<proteinExistence type="predicted"/>
<dbReference type="Proteomes" id="UP000314983">
    <property type="component" value="Chromosome 12"/>
</dbReference>
<reference evidence="3" key="4">
    <citation type="submission" date="2025-08" db="UniProtKB">
        <authorList>
            <consortium name="Ensembl"/>
        </authorList>
    </citation>
    <scope>IDENTIFICATION</scope>
</reference>
<dbReference type="InterPro" id="IPR016187">
    <property type="entry name" value="CTDL_fold"/>
</dbReference>
<dbReference type="AlphaFoldDB" id="A0A4W4H2I1"/>
<organism evidence="3 4">
    <name type="scientific">Electrophorus electricus</name>
    <name type="common">Electric eel</name>
    <name type="synonym">Gymnotus electricus</name>
    <dbReference type="NCBI Taxonomy" id="8005"/>
    <lineage>
        <taxon>Eukaryota</taxon>
        <taxon>Metazoa</taxon>
        <taxon>Chordata</taxon>
        <taxon>Craniata</taxon>
        <taxon>Vertebrata</taxon>
        <taxon>Euteleostomi</taxon>
        <taxon>Actinopterygii</taxon>
        <taxon>Neopterygii</taxon>
        <taxon>Teleostei</taxon>
        <taxon>Ostariophysi</taxon>
        <taxon>Gymnotiformes</taxon>
        <taxon>Gymnotoidei</taxon>
        <taxon>Gymnotidae</taxon>
        <taxon>Electrophorus</taxon>
    </lineage>
</organism>
<dbReference type="STRING" id="8005.ENSEEEP00000042603"/>